<keyword evidence="2" id="KW-1185">Reference proteome</keyword>
<gene>
    <name evidence="1" type="ORF">PILCRDRAFT_816216</name>
</gene>
<dbReference type="STRING" id="765440.A0A0C3C992"/>
<evidence type="ECO:0000313" key="2">
    <source>
        <dbReference type="Proteomes" id="UP000054166"/>
    </source>
</evidence>
<reference evidence="2" key="2">
    <citation type="submission" date="2015-01" db="EMBL/GenBank/DDBJ databases">
        <title>Evolutionary Origins and Diversification of the Mycorrhizal Mutualists.</title>
        <authorList>
            <consortium name="DOE Joint Genome Institute"/>
            <consortium name="Mycorrhizal Genomics Consortium"/>
            <person name="Kohler A."/>
            <person name="Kuo A."/>
            <person name="Nagy L.G."/>
            <person name="Floudas D."/>
            <person name="Copeland A."/>
            <person name="Barry K.W."/>
            <person name="Cichocki N."/>
            <person name="Veneault-Fourrey C."/>
            <person name="LaButti K."/>
            <person name="Lindquist E.A."/>
            <person name="Lipzen A."/>
            <person name="Lundell T."/>
            <person name="Morin E."/>
            <person name="Murat C."/>
            <person name="Riley R."/>
            <person name="Ohm R."/>
            <person name="Sun H."/>
            <person name="Tunlid A."/>
            <person name="Henrissat B."/>
            <person name="Grigoriev I.V."/>
            <person name="Hibbett D.S."/>
            <person name="Martin F."/>
        </authorList>
    </citation>
    <scope>NUCLEOTIDE SEQUENCE [LARGE SCALE GENOMIC DNA]</scope>
    <source>
        <strain evidence="2">F 1598</strain>
    </source>
</reference>
<dbReference type="InterPro" id="IPR016712">
    <property type="entry name" value="Rbsml_bS1m-like"/>
</dbReference>
<dbReference type="Proteomes" id="UP000054166">
    <property type="component" value="Unassembled WGS sequence"/>
</dbReference>
<dbReference type="PANTHER" id="PTHR28058:SF1">
    <property type="entry name" value="SMALL RIBOSOMAL SUBUNIT PROTEIN BS1M"/>
    <property type="match status" value="1"/>
</dbReference>
<sequence length="391" mass="44369">MVALTPSPSPFATLLRRSKFATFDPSIAQVFTVHGGDAHRGNWGFKRPLAVRRRGATITVKSVDTGAQQTEWNSGENQAKFMKRYEELNVEPRRRGWRERYETEFAPGETPQHIGFEINRFVQNPIAMKPKQFRKYLEQMRAKRPEFIAYLREKGKTDPRIGTKSMFELAQQPDTDYHAQFLADQAAAAHNTMKSRVMDRHVHKSGGLIYSRPSSLQTYLTTKPQPGRVLMDTIRRFRAQKEGYIVSFAGLAPLLIKRNVVSDLKRMRWKDSSDPQRGVGQFRMKNPSLRALPVVVGKRQGLKAMKLAAQVQDVLPAETDNARSNMHMPGSADYVAASPLPGKHGEHVAPMNFDDPARVKRFARYKPDNSAQNTIDILKDIIRNSVSTKPK</sequence>
<name>A0A0C3C992_PILCF</name>
<dbReference type="HOGENOM" id="CLU_036734_0_0_1"/>
<proteinExistence type="predicted"/>
<protein>
    <submittedName>
        <fullName evidence="1">Uncharacterized protein</fullName>
    </submittedName>
</protein>
<reference evidence="1 2" key="1">
    <citation type="submission" date="2014-04" db="EMBL/GenBank/DDBJ databases">
        <authorList>
            <consortium name="DOE Joint Genome Institute"/>
            <person name="Kuo A."/>
            <person name="Tarkka M."/>
            <person name="Buscot F."/>
            <person name="Kohler A."/>
            <person name="Nagy L.G."/>
            <person name="Floudas D."/>
            <person name="Copeland A."/>
            <person name="Barry K.W."/>
            <person name="Cichocki N."/>
            <person name="Veneault-Fourrey C."/>
            <person name="LaButti K."/>
            <person name="Lindquist E.A."/>
            <person name="Lipzen A."/>
            <person name="Lundell T."/>
            <person name="Morin E."/>
            <person name="Murat C."/>
            <person name="Sun H."/>
            <person name="Tunlid A."/>
            <person name="Henrissat B."/>
            <person name="Grigoriev I.V."/>
            <person name="Hibbett D.S."/>
            <person name="Martin F."/>
            <person name="Nordberg H.P."/>
            <person name="Cantor M.N."/>
            <person name="Hua S.X."/>
        </authorList>
    </citation>
    <scope>NUCLEOTIDE SEQUENCE [LARGE SCALE GENOMIC DNA]</scope>
    <source>
        <strain evidence="1 2">F 1598</strain>
    </source>
</reference>
<dbReference type="Pfam" id="PF11709">
    <property type="entry name" value="Mit_ribos_Mrp51"/>
    <property type="match status" value="1"/>
</dbReference>
<organism evidence="1 2">
    <name type="scientific">Piloderma croceum (strain F 1598)</name>
    <dbReference type="NCBI Taxonomy" id="765440"/>
    <lineage>
        <taxon>Eukaryota</taxon>
        <taxon>Fungi</taxon>
        <taxon>Dikarya</taxon>
        <taxon>Basidiomycota</taxon>
        <taxon>Agaricomycotina</taxon>
        <taxon>Agaricomycetes</taxon>
        <taxon>Agaricomycetidae</taxon>
        <taxon>Atheliales</taxon>
        <taxon>Atheliaceae</taxon>
        <taxon>Piloderma</taxon>
    </lineage>
</organism>
<dbReference type="InParanoid" id="A0A0C3C992"/>
<accession>A0A0C3C992</accession>
<dbReference type="PANTHER" id="PTHR28058">
    <property type="entry name" value="37S RIBOSOMAL PROTEIN MRP51, MITOCHONDRIAL"/>
    <property type="match status" value="1"/>
</dbReference>
<evidence type="ECO:0000313" key="1">
    <source>
        <dbReference type="EMBL" id="KIM86267.1"/>
    </source>
</evidence>
<dbReference type="EMBL" id="KN832982">
    <property type="protein sequence ID" value="KIM86267.1"/>
    <property type="molecule type" value="Genomic_DNA"/>
</dbReference>
<dbReference type="OrthoDB" id="2735536at2759"/>
<dbReference type="AlphaFoldDB" id="A0A0C3C992"/>